<feature type="region of interest" description="Disordered" evidence="1">
    <location>
        <begin position="1"/>
        <end position="46"/>
    </location>
</feature>
<dbReference type="EMBL" id="JANPWB010000002">
    <property type="protein sequence ID" value="KAJ1210316.1"/>
    <property type="molecule type" value="Genomic_DNA"/>
</dbReference>
<dbReference type="Proteomes" id="UP001066276">
    <property type="component" value="Chromosome 1_2"/>
</dbReference>
<proteinExistence type="predicted"/>
<name>A0AAV7WCJ5_PLEWA</name>
<evidence type="ECO:0000256" key="1">
    <source>
        <dbReference type="SAM" id="MobiDB-lite"/>
    </source>
</evidence>
<comment type="caution">
    <text evidence="2">The sequence shown here is derived from an EMBL/GenBank/DDBJ whole genome shotgun (WGS) entry which is preliminary data.</text>
</comment>
<gene>
    <name evidence="2" type="ORF">NDU88_005682</name>
</gene>
<organism evidence="2 3">
    <name type="scientific">Pleurodeles waltl</name>
    <name type="common">Iberian ribbed newt</name>
    <dbReference type="NCBI Taxonomy" id="8319"/>
    <lineage>
        <taxon>Eukaryota</taxon>
        <taxon>Metazoa</taxon>
        <taxon>Chordata</taxon>
        <taxon>Craniata</taxon>
        <taxon>Vertebrata</taxon>
        <taxon>Euteleostomi</taxon>
        <taxon>Amphibia</taxon>
        <taxon>Batrachia</taxon>
        <taxon>Caudata</taxon>
        <taxon>Salamandroidea</taxon>
        <taxon>Salamandridae</taxon>
        <taxon>Pleurodelinae</taxon>
        <taxon>Pleurodeles</taxon>
    </lineage>
</organism>
<accession>A0AAV7WCJ5</accession>
<keyword evidence="3" id="KW-1185">Reference proteome</keyword>
<sequence>MGKADHKQSKLSFDAVKKSVSPGRPRKDSVSEPLLDDDPVQSSSDEAMFMDLKQSLTTINSKTDQLIDRMNRLRKKVDDHDTKLDQLDCLTSDMDVEQQIYSERLLQM</sequence>
<dbReference type="AlphaFoldDB" id="A0AAV7WCJ5"/>
<protein>
    <submittedName>
        <fullName evidence="2">Uncharacterized protein</fullName>
    </submittedName>
</protein>
<reference evidence="2" key="1">
    <citation type="journal article" date="2022" name="bioRxiv">
        <title>Sequencing and chromosome-scale assembly of the giantPleurodeles waltlgenome.</title>
        <authorList>
            <person name="Brown T."/>
            <person name="Elewa A."/>
            <person name="Iarovenko S."/>
            <person name="Subramanian E."/>
            <person name="Araus A.J."/>
            <person name="Petzold A."/>
            <person name="Susuki M."/>
            <person name="Suzuki K.-i.T."/>
            <person name="Hayashi T."/>
            <person name="Toyoda A."/>
            <person name="Oliveira C."/>
            <person name="Osipova E."/>
            <person name="Leigh N.D."/>
            <person name="Simon A."/>
            <person name="Yun M.H."/>
        </authorList>
    </citation>
    <scope>NUCLEOTIDE SEQUENCE</scope>
    <source>
        <strain evidence="2">20211129_DDA</strain>
        <tissue evidence="2">Liver</tissue>
    </source>
</reference>
<evidence type="ECO:0000313" key="2">
    <source>
        <dbReference type="EMBL" id="KAJ1210316.1"/>
    </source>
</evidence>
<evidence type="ECO:0000313" key="3">
    <source>
        <dbReference type="Proteomes" id="UP001066276"/>
    </source>
</evidence>